<evidence type="ECO:0000313" key="1">
    <source>
        <dbReference type="EMBL" id="POZ63779.1"/>
    </source>
</evidence>
<protein>
    <submittedName>
        <fullName evidence="1">Uncharacterized protein</fullName>
    </submittedName>
</protein>
<organism evidence="1 2">
    <name type="scientific">Chromobacterium alticapitis</name>
    <dbReference type="NCBI Taxonomy" id="2073169"/>
    <lineage>
        <taxon>Bacteria</taxon>
        <taxon>Pseudomonadati</taxon>
        <taxon>Pseudomonadota</taxon>
        <taxon>Betaproteobacteria</taxon>
        <taxon>Neisseriales</taxon>
        <taxon>Chromobacteriaceae</taxon>
        <taxon>Chromobacterium</taxon>
    </lineage>
</organism>
<keyword evidence="2" id="KW-1185">Reference proteome</keyword>
<name>A0A2S5DL60_9NEIS</name>
<dbReference type="OrthoDB" id="8596328at2"/>
<proteinExistence type="predicted"/>
<evidence type="ECO:0000313" key="2">
    <source>
        <dbReference type="Proteomes" id="UP000237082"/>
    </source>
</evidence>
<gene>
    <name evidence="1" type="ORF">C2I19_01630</name>
</gene>
<dbReference type="AlphaFoldDB" id="A0A2S5DL60"/>
<sequence length="123" mass="13184">MEPIDKAGILQRLLARNRAAEGRKSGKKSSAAAVSRNGNAVDVRRGIASQLRAIDPAWPDAVQRALDVHVRALLTEEFGAGMATDPAFGGLAADVCEAISQHPQFETLAAYLRQQLQQAHKQA</sequence>
<dbReference type="RefSeq" id="WP_103900983.1">
    <property type="nucleotide sequence ID" value="NZ_PQWB01000008.1"/>
</dbReference>
<comment type="caution">
    <text evidence="1">The sequence shown here is derived from an EMBL/GenBank/DDBJ whole genome shotgun (WGS) entry which is preliminary data.</text>
</comment>
<dbReference type="Proteomes" id="UP000237082">
    <property type="component" value="Unassembled WGS sequence"/>
</dbReference>
<accession>A0A2S5DL60</accession>
<dbReference type="EMBL" id="PQWB01000008">
    <property type="protein sequence ID" value="POZ63779.1"/>
    <property type="molecule type" value="Genomic_DNA"/>
</dbReference>
<reference evidence="2" key="1">
    <citation type="submission" date="2018-02" db="EMBL/GenBank/DDBJ databases">
        <authorList>
            <person name="O'Hara-Hanley K."/>
            <person name="Soby S."/>
        </authorList>
    </citation>
    <scope>NUCLEOTIDE SEQUENCE [LARGE SCALE GENOMIC DNA]</scope>
    <source>
        <strain evidence="2">MWU14-2602</strain>
    </source>
</reference>